<evidence type="ECO:0000256" key="2">
    <source>
        <dbReference type="ARBA" id="ARBA00004586"/>
    </source>
</evidence>
<evidence type="ECO:0000256" key="10">
    <source>
        <dbReference type="ARBA" id="ARBA00048109"/>
    </source>
</evidence>
<name>A0AAD4XW43_9MAGN</name>
<dbReference type="InterPro" id="IPR009721">
    <property type="entry name" value="O-acyltransferase_WSD1_C"/>
</dbReference>
<comment type="catalytic activity">
    <reaction evidence="9">
        <text>a long chain fatty alcohol + a fatty acyl-CoA = a long-chain alcohol wax ester + CoA</text>
        <dbReference type="Rhea" id="RHEA:38443"/>
        <dbReference type="ChEBI" id="CHEBI:17135"/>
        <dbReference type="ChEBI" id="CHEBI:57287"/>
        <dbReference type="ChEBI" id="CHEBI:77636"/>
        <dbReference type="ChEBI" id="CHEBI:235323"/>
        <dbReference type="EC" id="2.3.1.75"/>
    </reaction>
</comment>
<dbReference type="GO" id="GO:0005789">
    <property type="term" value="C:endoplasmic reticulum membrane"/>
    <property type="evidence" value="ECO:0007669"/>
    <property type="project" value="UniProtKB-SubCell"/>
</dbReference>
<dbReference type="Pfam" id="PF06974">
    <property type="entry name" value="WS_DGAT_C"/>
    <property type="match status" value="1"/>
</dbReference>
<evidence type="ECO:0008006" key="15">
    <source>
        <dbReference type="Google" id="ProtNLM"/>
    </source>
</evidence>
<comment type="catalytic activity">
    <reaction evidence="10">
        <text>an acyl-CoA + a 1,2-diacyl-sn-glycerol = a triacyl-sn-glycerol + CoA</text>
        <dbReference type="Rhea" id="RHEA:10868"/>
        <dbReference type="ChEBI" id="CHEBI:17815"/>
        <dbReference type="ChEBI" id="CHEBI:57287"/>
        <dbReference type="ChEBI" id="CHEBI:58342"/>
        <dbReference type="ChEBI" id="CHEBI:64615"/>
        <dbReference type="EC" id="2.3.1.20"/>
    </reaction>
</comment>
<gene>
    <name evidence="13" type="ORF">MKW98_020289</name>
</gene>
<evidence type="ECO:0000313" key="14">
    <source>
        <dbReference type="Proteomes" id="UP001202328"/>
    </source>
</evidence>
<evidence type="ECO:0000313" key="13">
    <source>
        <dbReference type="EMBL" id="KAI3953094.1"/>
    </source>
</evidence>
<feature type="domain" description="O-acyltransferase WSD1-like N-terminal" evidence="11">
    <location>
        <begin position="39"/>
        <end position="206"/>
    </location>
</feature>
<dbReference type="InterPro" id="IPR004255">
    <property type="entry name" value="O-acyltransferase_WSD1_N"/>
</dbReference>
<dbReference type="PANTHER" id="PTHR31650:SF34">
    <property type="entry name" value="O-ACYLTRANSFERASE WSD1-LIKE ISOFORM X1"/>
    <property type="match status" value="1"/>
</dbReference>
<comment type="caution">
    <text evidence="13">The sequence shown here is derived from an EMBL/GenBank/DDBJ whole genome shotgun (WGS) entry which is preliminary data.</text>
</comment>
<dbReference type="EMBL" id="JAJJMB010002072">
    <property type="protein sequence ID" value="KAI3953094.1"/>
    <property type="molecule type" value="Genomic_DNA"/>
</dbReference>
<dbReference type="GO" id="GO:0004144">
    <property type="term" value="F:diacylglycerol O-acyltransferase activity"/>
    <property type="evidence" value="ECO:0007669"/>
    <property type="project" value="UniProtKB-EC"/>
</dbReference>
<dbReference type="GO" id="GO:0005886">
    <property type="term" value="C:plasma membrane"/>
    <property type="evidence" value="ECO:0007669"/>
    <property type="project" value="UniProtKB-SubCell"/>
</dbReference>
<dbReference type="Proteomes" id="UP001202328">
    <property type="component" value="Unassembled WGS sequence"/>
</dbReference>
<accession>A0AAD4XW43</accession>
<keyword evidence="14" id="KW-1185">Reference proteome</keyword>
<comment type="subcellular location">
    <subcellularLocation>
        <location evidence="1">Cell membrane</location>
        <topology evidence="1">Single-pass membrane protein</topology>
    </subcellularLocation>
    <subcellularLocation>
        <location evidence="2">Endoplasmic reticulum membrane</location>
    </subcellularLocation>
</comment>
<keyword evidence="5" id="KW-0808">Transferase</keyword>
<evidence type="ECO:0000256" key="5">
    <source>
        <dbReference type="ARBA" id="ARBA00022679"/>
    </source>
</evidence>
<dbReference type="GO" id="GO:0019432">
    <property type="term" value="P:triglyceride biosynthetic process"/>
    <property type="evidence" value="ECO:0007669"/>
    <property type="project" value="TreeGrafter"/>
</dbReference>
<comment type="pathway">
    <text evidence="3">Glycerolipid metabolism; triacylglycerol biosynthesis.</text>
</comment>
<evidence type="ECO:0000256" key="7">
    <source>
        <dbReference type="ARBA" id="ARBA00023315"/>
    </source>
</evidence>
<protein>
    <recommendedName>
        <fullName evidence="15">Diacylglycerol O-acyltransferase</fullName>
    </recommendedName>
</protein>
<evidence type="ECO:0000256" key="6">
    <source>
        <dbReference type="ARBA" id="ARBA00022824"/>
    </source>
</evidence>
<feature type="domain" description="O-acyltransferase WSD1 C-terminal" evidence="12">
    <location>
        <begin position="274"/>
        <end position="419"/>
    </location>
</feature>
<evidence type="ECO:0000256" key="3">
    <source>
        <dbReference type="ARBA" id="ARBA00004771"/>
    </source>
</evidence>
<sequence>MEKDKEGVLRWKKVDVRMEDHLIVPRFPIGLTREIYDEHLREYLSKIGCEKFSDSKPLWEVHLVNYPSLNGACTAIFKFSHALGDGYSFMRVFFNCCVRADKSSSPLTFPQLSLMKTQQYDGNPVIGSGKKLFGLIRKCMNTTYDIMESLLRRACFEDHPSAIRSATSANMKIELFKPFNIHSVTLSLERVKQVKTKLGATVNDVIVGLLSYIIHLYGVRKMKMNNMDQYGEDGSTMNSINGGTKKSMTICVMLNMRIFKGFTNIEDMIRADAWGNHSRLLFIPLPSCTNLEEVNPLEFIIKAKHHMDRKKNSMYFYLIDTLLKAAKWAKGQKGVEEMLYSSFRNTSTMITSVIGPKEQMAITNHPVSSFYYLVSGIPQSITFTSVSCMGQLKLVVTMEKGFIDSKLFASCMDEAFENIFQAASRNHPGRDDNQITNKSR</sequence>
<keyword evidence="6" id="KW-0256">Endoplasmic reticulum</keyword>
<evidence type="ECO:0000256" key="8">
    <source>
        <dbReference type="ARBA" id="ARBA00024360"/>
    </source>
</evidence>
<dbReference type="Pfam" id="PF03007">
    <property type="entry name" value="WS_DGAT_cat"/>
    <property type="match status" value="1"/>
</dbReference>
<comment type="similarity">
    <text evidence="8">In the N-terminal section; belongs to the long-chain O-acyltransferase family.</text>
</comment>
<evidence type="ECO:0000256" key="9">
    <source>
        <dbReference type="ARBA" id="ARBA00047604"/>
    </source>
</evidence>
<keyword evidence="7" id="KW-0012">Acyltransferase</keyword>
<evidence type="ECO:0000259" key="12">
    <source>
        <dbReference type="Pfam" id="PF06974"/>
    </source>
</evidence>
<reference evidence="13" key="1">
    <citation type="submission" date="2022-04" db="EMBL/GenBank/DDBJ databases">
        <title>A functionally conserved STORR gene fusion in Papaver species that diverged 16.8 million years ago.</title>
        <authorList>
            <person name="Catania T."/>
        </authorList>
    </citation>
    <scope>NUCLEOTIDE SEQUENCE</scope>
    <source>
        <strain evidence="13">S-188037</strain>
    </source>
</reference>
<organism evidence="13 14">
    <name type="scientific">Papaver atlanticum</name>
    <dbReference type="NCBI Taxonomy" id="357466"/>
    <lineage>
        <taxon>Eukaryota</taxon>
        <taxon>Viridiplantae</taxon>
        <taxon>Streptophyta</taxon>
        <taxon>Embryophyta</taxon>
        <taxon>Tracheophyta</taxon>
        <taxon>Spermatophyta</taxon>
        <taxon>Magnoliopsida</taxon>
        <taxon>Ranunculales</taxon>
        <taxon>Papaveraceae</taxon>
        <taxon>Papaveroideae</taxon>
        <taxon>Papaver</taxon>
    </lineage>
</organism>
<comment type="pathway">
    <text evidence="4">Lipid metabolism.</text>
</comment>
<evidence type="ECO:0000256" key="1">
    <source>
        <dbReference type="ARBA" id="ARBA00004162"/>
    </source>
</evidence>
<evidence type="ECO:0000256" key="4">
    <source>
        <dbReference type="ARBA" id="ARBA00005189"/>
    </source>
</evidence>
<dbReference type="AlphaFoldDB" id="A0AAD4XW43"/>
<proteinExistence type="inferred from homology"/>
<evidence type="ECO:0000259" key="11">
    <source>
        <dbReference type="Pfam" id="PF03007"/>
    </source>
</evidence>
<dbReference type="InterPro" id="IPR045034">
    <property type="entry name" value="O-acyltransferase_WSD1-like"/>
</dbReference>
<dbReference type="GO" id="GO:0047196">
    <property type="term" value="F:long-chain-alcohol O-fatty-acyltransferase activity"/>
    <property type="evidence" value="ECO:0007669"/>
    <property type="project" value="UniProtKB-EC"/>
</dbReference>
<dbReference type="PANTHER" id="PTHR31650">
    <property type="entry name" value="O-ACYLTRANSFERASE (WSD1-LIKE) FAMILY PROTEIN"/>
    <property type="match status" value="1"/>
</dbReference>